<dbReference type="EMBL" id="JBHLUU010000113">
    <property type="protein sequence ID" value="MFC0476899.1"/>
    <property type="molecule type" value="Genomic_DNA"/>
</dbReference>
<evidence type="ECO:0000259" key="2">
    <source>
        <dbReference type="Pfam" id="PF00117"/>
    </source>
</evidence>
<dbReference type="PRINTS" id="PR00099">
    <property type="entry name" value="CPSGATASE"/>
</dbReference>
<sequence length="203" mass="22476">MILLIDNYDSFTFNLYQYLGELGEQIVVKRNDSLTVEDIIELSPKAIVISPGPGRPEQAGICIEVIQQLHRKIPILGICLGHQAIGHAFGATVSKAKKIMHGKISKVSHEKTELFKEFEAPLEVMRYHSLVIEKGTLPNSLQVLATSIDDGEIMAIKHKEAPLYGFQFHPESVGTESGKKLIQAFLTAIGEELLNERVSTKTV</sequence>
<dbReference type="Proteomes" id="UP001589738">
    <property type="component" value="Unassembled WGS sequence"/>
</dbReference>
<dbReference type="InterPro" id="IPR017926">
    <property type="entry name" value="GATASE"/>
</dbReference>
<evidence type="ECO:0000313" key="4">
    <source>
        <dbReference type="Proteomes" id="UP001589738"/>
    </source>
</evidence>
<reference evidence="3 4" key="1">
    <citation type="submission" date="2024-09" db="EMBL/GenBank/DDBJ databases">
        <authorList>
            <person name="Sun Q."/>
            <person name="Mori K."/>
        </authorList>
    </citation>
    <scope>NUCLEOTIDE SEQUENCE [LARGE SCALE GENOMIC DNA]</scope>
    <source>
        <strain evidence="3 4">CGMCC 1.9126</strain>
    </source>
</reference>
<protein>
    <submittedName>
        <fullName evidence="3">Anthranilate synthase component II</fullName>
    </submittedName>
</protein>
<dbReference type="InterPro" id="IPR006221">
    <property type="entry name" value="TrpG/PapA_dom"/>
</dbReference>
<dbReference type="RefSeq" id="WP_160548616.1">
    <property type="nucleotide sequence ID" value="NZ_JBHLUU010000113.1"/>
</dbReference>
<feature type="domain" description="Glutamine amidotransferase" evidence="2">
    <location>
        <begin position="3"/>
        <end position="187"/>
    </location>
</feature>
<evidence type="ECO:0000313" key="3">
    <source>
        <dbReference type="EMBL" id="MFC0476899.1"/>
    </source>
</evidence>
<dbReference type="PROSITE" id="PS51273">
    <property type="entry name" value="GATASE_TYPE_1"/>
    <property type="match status" value="1"/>
</dbReference>
<dbReference type="InterPro" id="IPR029062">
    <property type="entry name" value="Class_I_gatase-like"/>
</dbReference>
<dbReference type="PRINTS" id="PR00097">
    <property type="entry name" value="ANTSNTHASEII"/>
</dbReference>
<dbReference type="NCBIfam" id="TIGR00566">
    <property type="entry name" value="trpG_papA"/>
    <property type="match status" value="1"/>
</dbReference>
<organism evidence="3 4">
    <name type="scientific">Robertmurraya beringensis</name>
    <dbReference type="NCBI Taxonomy" id="641660"/>
    <lineage>
        <taxon>Bacteria</taxon>
        <taxon>Bacillati</taxon>
        <taxon>Bacillota</taxon>
        <taxon>Bacilli</taxon>
        <taxon>Bacillales</taxon>
        <taxon>Bacillaceae</taxon>
        <taxon>Robertmurraya</taxon>
    </lineage>
</organism>
<comment type="caution">
    <text evidence="3">The sequence shown here is derived from an EMBL/GenBank/DDBJ whole genome shotgun (WGS) entry which is preliminary data.</text>
</comment>
<accession>A0ABV6KU98</accession>
<name>A0ABV6KU98_9BACI</name>
<keyword evidence="4" id="KW-1185">Reference proteome</keyword>
<evidence type="ECO:0000256" key="1">
    <source>
        <dbReference type="ARBA" id="ARBA00022962"/>
    </source>
</evidence>
<dbReference type="CDD" id="cd01743">
    <property type="entry name" value="GATase1_Anthranilate_Synthase"/>
    <property type="match status" value="1"/>
</dbReference>
<dbReference type="Pfam" id="PF00117">
    <property type="entry name" value="GATase"/>
    <property type="match status" value="1"/>
</dbReference>
<gene>
    <name evidence="3" type="ORF">ACFFHF_16980</name>
</gene>
<proteinExistence type="predicted"/>
<dbReference type="PANTHER" id="PTHR43418:SF4">
    <property type="entry name" value="MULTIFUNCTIONAL TRYPTOPHAN BIOSYNTHESIS PROTEIN"/>
    <property type="match status" value="1"/>
</dbReference>
<dbReference type="PANTHER" id="PTHR43418">
    <property type="entry name" value="MULTIFUNCTIONAL TRYPTOPHAN BIOSYNTHESIS PROTEIN-RELATED"/>
    <property type="match status" value="1"/>
</dbReference>
<dbReference type="PRINTS" id="PR00096">
    <property type="entry name" value="GATASE"/>
</dbReference>
<dbReference type="InterPro" id="IPR050472">
    <property type="entry name" value="Anth_synth/Amidotransfase"/>
</dbReference>
<keyword evidence="1" id="KW-0315">Glutamine amidotransferase</keyword>
<dbReference type="SUPFAM" id="SSF52317">
    <property type="entry name" value="Class I glutamine amidotransferase-like"/>
    <property type="match status" value="1"/>
</dbReference>
<dbReference type="Gene3D" id="3.40.50.880">
    <property type="match status" value="1"/>
</dbReference>